<feature type="region of interest" description="Disordered" evidence="1">
    <location>
        <begin position="1211"/>
        <end position="1237"/>
    </location>
</feature>
<comment type="caution">
    <text evidence="2">The sequence shown here is derived from an EMBL/GenBank/DDBJ whole genome shotgun (WGS) entry which is preliminary data.</text>
</comment>
<name>A0A9C7PXG4_9RHOD</name>
<dbReference type="EMBL" id="BQMJ01000026">
    <property type="protein sequence ID" value="GJQ11641.1"/>
    <property type="molecule type" value="Genomic_DNA"/>
</dbReference>
<keyword evidence="3" id="KW-1185">Reference proteome</keyword>
<reference evidence="2" key="1">
    <citation type="journal article" date="2022" name="Proc. Natl. Acad. Sci. U.S.A.">
        <title>Life cycle and functional genomics of the unicellular red alga Galdieria for elucidating algal and plant evolution and industrial use.</title>
        <authorList>
            <person name="Hirooka S."/>
            <person name="Itabashi T."/>
            <person name="Ichinose T.M."/>
            <person name="Onuma R."/>
            <person name="Fujiwara T."/>
            <person name="Yamashita S."/>
            <person name="Jong L.W."/>
            <person name="Tomita R."/>
            <person name="Iwane A.H."/>
            <person name="Miyagishima S.Y."/>
        </authorList>
    </citation>
    <scope>NUCLEOTIDE SEQUENCE</scope>
    <source>
        <strain evidence="2">NBRC 102759</strain>
    </source>
</reference>
<protein>
    <submittedName>
        <fullName evidence="2">Uncharacterized protein</fullName>
    </submittedName>
</protein>
<dbReference type="Proteomes" id="UP001061958">
    <property type="component" value="Unassembled WGS sequence"/>
</dbReference>
<dbReference type="AlphaFoldDB" id="A0A9C7PXG4"/>
<organism evidence="2 3">
    <name type="scientific">Galdieria partita</name>
    <dbReference type="NCBI Taxonomy" id="83374"/>
    <lineage>
        <taxon>Eukaryota</taxon>
        <taxon>Rhodophyta</taxon>
        <taxon>Bangiophyceae</taxon>
        <taxon>Galdieriales</taxon>
        <taxon>Galdieriaceae</taxon>
        <taxon>Galdieria</taxon>
    </lineage>
</organism>
<reference evidence="2" key="2">
    <citation type="submission" date="2022-01" db="EMBL/GenBank/DDBJ databases">
        <authorList>
            <person name="Hirooka S."/>
            <person name="Miyagishima S.Y."/>
        </authorList>
    </citation>
    <scope>NUCLEOTIDE SEQUENCE</scope>
    <source>
        <strain evidence="2">NBRC 102759</strain>
    </source>
</reference>
<evidence type="ECO:0000256" key="1">
    <source>
        <dbReference type="SAM" id="MobiDB-lite"/>
    </source>
</evidence>
<evidence type="ECO:0000313" key="2">
    <source>
        <dbReference type="EMBL" id="GJQ11641.1"/>
    </source>
</evidence>
<sequence>MDVTSACNLLDQVLGSSSDSVSNALRLLVTNLKQLHPSITPKLVEVLYMYPHETTPIVSQLTCGTEKEVCLLIEAFSDLLCSDRNLLVPIVSALGELPLAPKLLFEVRKTVVRALHTVEERDVPIVVRTLLRTLIGSQEKRDFDWIIIEIRDAMKTLEAVNLAKIWEVLDDCFRVSPVVCINMLHSWKRIALGASLDDFRFTAFDFCFILCSMQKLRTKATALEVLTAVFQRLPKVCYSSVHVLIRYFKPIISQHSNPFRIFATCILRMRNIRTIVTIFVTIFKEIKDLRAQLICDLNCAIRQSTDISYAAALCLDEMSNYEEFADSLCSALNVIEDLVAHPHSLEPKVISVLCRFLTRLHKHRPSKTDSIFILLRKQILFGDFAEKRAALALAFNFIPSVNSTESNILVNLLCNAIPPCIGHSETGEFLRFLPSAIEKLPLSLVQKLYSSYLRFLLPADCVALENGVLRYDVTRIVRMYPDNLMDIGRSIIALRCMHTRLNDSSNKLSGWLLVETMVSMLVIELASDKNSALKHMEVQENELLEAASSCVVIINVLSNVLAKYSLTCMKFDEMNSSASDQESDYLFLSRMEELKTMFCAMTTILSESRRKFSKDSSLFLKEIQKLVMMPCISVYIHSISILPVFSIESVETMSDEELEILIAKISFSIFLWEKLWENIDSHEKSVSSSFGEINELEDCAYRSEDRPYLPDSVCFKLFENIANCQSILPTLRKHISNSRSLVDHSFCSLLSSLFEKIQYWLAILLQILRCVVRERTSTDEISLCWDCLEGFANHRHSVSSLTVEAAIEQLGCFVEQLFLSTEEVTLACLSIDILSTLCRFPRVKLKVLKLYIDSLKTVYPVKNKLLSSKVLHRVPNCIASCLWYSPYSTKFFRIRKSTSFVSAKYQLISCVSVMSPQFALAFAYALIYSLTSHELENKFQRLASINFQHSNKNVFCMDVSIDEVVEVFISYFSSILRYWLIGVTNFEFHIPFYIVRETVCCLYDMLQLLKFEGKTSFTPTFLKSFLKIISTVLSVLMAGIDRMTKFPNKFKNLQEFPSRKQLEGLVDVCKKLAVLVRNFAFEFLQIQKNMKFAGSLPPKRRKIRDKFHINENAFCIESHASIENVLPSVVYHTESVIDAALDWSPVEDFEQSSPRTFDTDDCAVFKKYAEDSVKRILCQRGRTILREEDVDLNFVIAGVYTDSENNVHIGSEQSQDLAGSDDSSDSSEDRNSQSDSEFILIDADFQPLQV</sequence>
<dbReference type="OrthoDB" id="78023at2759"/>
<gene>
    <name evidence="2" type="ORF">GpartN1_g3432.t1</name>
</gene>
<accession>A0A9C7PXG4</accession>
<evidence type="ECO:0000313" key="3">
    <source>
        <dbReference type="Proteomes" id="UP001061958"/>
    </source>
</evidence>
<proteinExistence type="predicted"/>